<name>A0A6A6GYP3_VIRVR</name>
<protein>
    <recommendedName>
        <fullName evidence="4">DUF4185 domain-containing protein</fullName>
    </recommendedName>
</protein>
<dbReference type="EMBL" id="ML991841">
    <property type="protein sequence ID" value="KAF2230463.1"/>
    <property type="molecule type" value="Genomic_DNA"/>
</dbReference>
<feature type="compositionally biased region" description="Low complexity" evidence="1">
    <location>
        <begin position="370"/>
        <end position="380"/>
    </location>
</feature>
<feature type="compositionally biased region" description="Basic and acidic residues" evidence="1">
    <location>
        <begin position="381"/>
        <end position="395"/>
    </location>
</feature>
<dbReference type="OrthoDB" id="2583188at2759"/>
<reference evidence="2" key="1">
    <citation type="journal article" date="2020" name="Stud. Mycol.">
        <title>101 Dothideomycetes genomes: a test case for predicting lifestyles and emergence of pathogens.</title>
        <authorList>
            <person name="Haridas S."/>
            <person name="Albert R."/>
            <person name="Binder M."/>
            <person name="Bloem J."/>
            <person name="Labutti K."/>
            <person name="Salamov A."/>
            <person name="Andreopoulos B."/>
            <person name="Baker S."/>
            <person name="Barry K."/>
            <person name="Bills G."/>
            <person name="Bluhm B."/>
            <person name="Cannon C."/>
            <person name="Castanera R."/>
            <person name="Culley D."/>
            <person name="Daum C."/>
            <person name="Ezra D."/>
            <person name="Gonzalez J."/>
            <person name="Henrissat B."/>
            <person name="Kuo A."/>
            <person name="Liang C."/>
            <person name="Lipzen A."/>
            <person name="Lutzoni F."/>
            <person name="Magnuson J."/>
            <person name="Mondo S."/>
            <person name="Nolan M."/>
            <person name="Ohm R."/>
            <person name="Pangilinan J."/>
            <person name="Park H.-J."/>
            <person name="Ramirez L."/>
            <person name="Alfaro M."/>
            <person name="Sun H."/>
            <person name="Tritt A."/>
            <person name="Yoshinaga Y."/>
            <person name="Zwiers L.-H."/>
            <person name="Turgeon B."/>
            <person name="Goodwin S."/>
            <person name="Spatafora J."/>
            <person name="Crous P."/>
            <person name="Grigoriev I."/>
        </authorList>
    </citation>
    <scope>NUCLEOTIDE SEQUENCE</scope>
    <source>
        <strain evidence="2">Tuck. ex Michener</strain>
    </source>
</reference>
<sequence>MGRMRWPPRLVRTDVLGEVKDVSGRKTPRDIGRTVWLGGNTYYIFGDTFCFDDKGDFLGARNNTIAYVPDPLNQPTASRYLESQPYVSSYVPHTESEEAYENDPEHKKNNDRVTCWSFGGIIQDHPGSKHGWMFFDKMLTHGGTAGHHFGMGVCRVSVEDGLHTKAERIMGDRMVFGEEEPRFGSISHLCDDDGWVYLLGGKEPNPPFDMRNLFARIRRDAVFTQRENYEFWVKDGEGGKWAKDYSDLDELKSLGDFNVQAQGAIIKCPELAPEGKPYMWFGVNKFMASHLYVGCAPVVTGPWDVQDLGEIPKDPDWESGPRYALYPNPQASNMAVGEMLCTWSDGGQMGGKVLAARFWFDAVGGPDLLQSQEQSSQQRSGFKEGLKSKIEGLFK</sequence>
<dbReference type="AlphaFoldDB" id="A0A6A6GYP3"/>
<evidence type="ECO:0000256" key="1">
    <source>
        <dbReference type="SAM" id="MobiDB-lite"/>
    </source>
</evidence>
<evidence type="ECO:0008006" key="4">
    <source>
        <dbReference type="Google" id="ProtNLM"/>
    </source>
</evidence>
<proteinExistence type="predicted"/>
<accession>A0A6A6GYP3</accession>
<feature type="region of interest" description="Disordered" evidence="1">
    <location>
        <begin position="370"/>
        <end position="395"/>
    </location>
</feature>
<evidence type="ECO:0000313" key="2">
    <source>
        <dbReference type="EMBL" id="KAF2230463.1"/>
    </source>
</evidence>
<dbReference type="Proteomes" id="UP000800092">
    <property type="component" value="Unassembled WGS sequence"/>
</dbReference>
<gene>
    <name evidence="2" type="ORF">EV356DRAFT_508993</name>
</gene>
<organism evidence="2 3">
    <name type="scientific">Viridothelium virens</name>
    <name type="common">Speckled blister lichen</name>
    <name type="synonym">Trypethelium virens</name>
    <dbReference type="NCBI Taxonomy" id="1048519"/>
    <lineage>
        <taxon>Eukaryota</taxon>
        <taxon>Fungi</taxon>
        <taxon>Dikarya</taxon>
        <taxon>Ascomycota</taxon>
        <taxon>Pezizomycotina</taxon>
        <taxon>Dothideomycetes</taxon>
        <taxon>Dothideomycetes incertae sedis</taxon>
        <taxon>Trypetheliales</taxon>
        <taxon>Trypetheliaceae</taxon>
        <taxon>Viridothelium</taxon>
    </lineage>
</organism>
<keyword evidence="3" id="KW-1185">Reference proteome</keyword>
<evidence type="ECO:0000313" key="3">
    <source>
        <dbReference type="Proteomes" id="UP000800092"/>
    </source>
</evidence>